<dbReference type="AlphaFoldDB" id="A0A5N6KZY7"/>
<feature type="compositionally biased region" description="Pro residues" evidence="1">
    <location>
        <begin position="213"/>
        <end position="227"/>
    </location>
</feature>
<name>A0A5N6KZY7_9ROSI</name>
<feature type="compositionally biased region" description="Low complexity" evidence="1">
    <location>
        <begin position="86"/>
        <end position="99"/>
    </location>
</feature>
<feature type="compositionally biased region" description="Pro residues" evidence="1">
    <location>
        <begin position="126"/>
        <end position="136"/>
    </location>
</feature>
<organism evidence="2 3">
    <name type="scientific">Carpinus fangiana</name>
    <dbReference type="NCBI Taxonomy" id="176857"/>
    <lineage>
        <taxon>Eukaryota</taxon>
        <taxon>Viridiplantae</taxon>
        <taxon>Streptophyta</taxon>
        <taxon>Embryophyta</taxon>
        <taxon>Tracheophyta</taxon>
        <taxon>Spermatophyta</taxon>
        <taxon>Magnoliopsida</taxon>
        <taxon>eudicotyledons</taxon>
        <taxon>Gunneridae</taxon>
        <taxon>Pentapetalae</taxon>
        <taxon>rosids</taxon>
        <taxon>fabids</taxon>
        <taxon>Fagales</taxon>
        <taxon>Betulaceae</taxon>
        <taxon>Carpinus</taxon>
    </lineage>
</organism>
<feature type="region of interest" description="Disordered" evidence="1">
    <location>
        <begin position="443"/>
        <end position="478"/>
    </location>
</feature>
<dbReference type="Proteomes" id="UP000327013">
    <property type="component" value="Unassembled WGS sequence"/>
</dbReference>
<evidence type="ECO:0000256" key="1">
    <source>
        <dbReference type="SAM" id="MobiDB-lite"/>
    </source>
</evidence>
<feature type="compositionally biased region" description="Basic residues" evidence="1">
    <location>
        <begin position="23"/>
        <end position="37"/>
    </location>
</feature>
<dbReference type="PANTHER" id="PTHR48125:SF12">
    <property type="entry name" value="AT HOOK TRANSCRIPTION FACTOR FAMILY-RELATED"/>
    <property type="match status" value="1"/>
</dbReference>
<comment type="caution">
    <text evidence="2">The sequence shown here is derived from an EMBL/GenBank/DDBJ whole genome shotgun (WGS) entry which is preliminary data.</text>
</comment>
<feature type="region of interest" description="Disordered" evidence="1">
    <location>
        <begin position="515"/>
        <end position="534"/>
    </location>
</feature>
<sequence>MSEPKNPLAATCEDYDSDESKPARRKRSTASAKRGHSRPPSASRKTAPPDTASVDSGYSSKTTATHTSGDSAQSTQKTPRPIRTNAPAAASLSRPRSSSVDARRFSLADPNPKAVATSPAKQSLRRPPPSPLPMPAGQPCQWGPHCEGCIAERQQRSPYGHPPQNVFHQRPHPTALFPPSSFPAAIPRRSASTRPRPVSYHDISVAHPSQPYYHPPPPQPYSRPPSADPYRRSTTAAPGPVHYPPPVHPYSQPQVSPTSPQRRPQITHYATEQQPPSRPTYRSAMVSDLYGRGLQPPPQGRIRRSTSPVVPGDFYAQGYDRNGMHPPPPPPRLAPAILSRDHRRRGSSSRGYDEEVLEDDDRYDRYETIRAPRGAPARPSIMPTPHHDAYHSESAVPMLEAGRGRRKSSASREDTRVKMSGAEAHIAETSGLQGDRLTAEAVKRANRASIDSGSRSHKSRGGSERDGGSSYISKGESSMRIRRLDDNAWEVDGHKNVRVIEEGGKRELIFEARSGKQTQYSKGGSKARPFPSPPKRNSCYLDHLSRMLSFLANTTCDNLSARHLPVTVCFTDVGRLMSERAAGGAGVVEEGYCPGAGRGWKRLGGGCGREVARCGKHGQGGEEVGGCGGAPGVEGGGVGRGGDMGAWEDGVSVAPGHGDDVVGALQHDVDLEVFTGAVLRVFDGHAFARSDVAQVAK</sequence>
<reference evidence="2 3" key="1">
    <citation type="submission" date="2019-06" db="EMBL/GenBank/DDBJ databases">
        <title>A chromosomal-level reference genome of Carpinus fangiana (Coryloideae, Betulaceae).</title>
        <authorList>
            <person name="Yang X."/>
            <person name="Wang Z."/>
            <person name="Zhang L."/>
            <person name="Hao G."/>
            <person name="Liu J."/>
            <person name="Yang Y."/>
        </authorList>
    </citation>
    <scope>NUCLEOTIDE SEQUENCE [LARGE SCALE GENOMIC DNA]</scope>
    <source>
        <strain evidence="2">Cfa_2016G</strain>
        <tissue evidence="2">Leaf</tissue>
    </source>
</reference>
<keyword evidence="3" id="KW-1185">Reference proteome</keyword>
<dbReference type="PANTHER" id="PTHR48125">
    <property type="entry name" value="LP07818P1"/>
    <property type="match status" value="1"/>
</dbReference>
<gene>
    <name evidence="2" type="ORF">FH972_025011</name>
</gene>
<evidence type="ECO:0000313" key="3">
    <source>
        <dbReference type="Proteomes" id="UP000327013"/>
    </source>
</evidence>
<protein>
    <submittedName>
        <fullName evidence="2">Uncharacterized protein</fullName>
    </submittedName>
</protein>
<feature type="compositionally biased region" description="Polar residues" evidence="1">
    <location>
        <begin position="53"/>
        <end position="78"/>
    </location>
</feature>
<feature type="region of interest" description="Disordered" evidence="1">
    <location>
        <begin position="1"/>
        <end position="417"/>
    </location>
</feature>
<proteinExistence type="predicted"/>
<feature type="compositionally biased region" description="Polar residues" evidence="1">
    <location>
        <begin position="258"/>
        <end position="275"/>
    </location>
</feature>
<accession>A0A5N6KZY7</accession>
<dbReference type="EMBL" id="VIBQ01000036">
    <property type="protein sequence ID" value="KAB8437331.1"/>
    <property type="molecule type" value="Genomic_DNA"/>
</dbReference>
<evidence type="ECO:0000313" key="2">
    <source>
        <dbReference type="EMBL" id="KAB8437331.1"/>
    </source>
</evidence>